<feature type="transmembrane region" description="Helical" evidence="6">
    <location>
        <begin position="125"/>
        <end position="147"/>
    </location>
</feature>
<dbReference type="OrthoDB" id="5854674at2759"/>
<keyword evidence="9" id="KW-1185">Reference proteome</keyword>
<keyword evidence="5 6" id="KW-0472">Membrane</keyword>
<keyword evidence="3 6" id="KW-0812">Transmembrane</keyword>
<sequence length="1114" mass="128605">MIFLVNNDTYFFAVFLMNYKKDFGILSIFMLVMEFSGFFLSAFLTIRGCWVITSTRVFNRNLNFILAGTLFQWMESMIGRLMIAPYQKGWIQLAGNDPRKVYSEFFTASKYEMIQIKNSLFDSPIFSIGSILLTHYMVFAILGLTGITVERSLATFWINDYEKKPRNWIPIFVLITLQLTSWLIAYSAIQILLDIYLWLMIGILVLTFNFLLMGYIWYWNVRVHQILDNFKIIPSKYTLQARFQAKENARSLSFLKITVVVISSALIFECVFFILQASNVFRDYEVILYYLVDYDPRSTALHGIIDRFESISIIANGLAIQKEMNSKSLKIDHFLAEILGINPENNGFEELRMFQMGDLSERYARLSNDAGTVKKSGIDESMVKSQLDVFGKMGEDLEILKRGETQNVDEILEKRKNIFGNKTTLLYVMSENFDKFPVALNNTFKLHGNDWLFKGTFRALGDELEQFDYMVDRLMKFEEIFKDLLTIKGLFSQLGPLRTLGKVADIYRSSYANLTKLKDNLEALNKDIPVLIPFIKKSAEIRNLNKDLGKLYGMFEKFYIPNPSTRLLTAALTRGTRDITRLFQDITTQWFQKSITNYNEEILMKMKFGLHGLKMLNEDMAKAETQWDTFKNKVDIINVRKSLDFVEGASKNVIDINLFQNLQSSSSGVAGCLMNLVQITVDVDFNELNQILDQLEDIEKAALVLKPLFVEFSKISVLKNQSMVYSLRSALSEINFNQRPIKLWSEVSELRRSNPEYDNLLEGSLKACELMLRMRKTGIEDLLTDSIKNWDVLRNTTKVLTNTHLIETLECLQQKKFDAIGISKLVTFGSMIRSIGDEYKKDKSVETFIGQMQTFQKHLVLLKSSFDSIKPPNNSIVDSFENGLIVSQDLSKGVDLLRKMEEIYTNKKYIDIVMAGGKEMFQEIHKMIHSEKFESEMKKLLEDIQKLNFNATKDQSPSLLEMREFLEHAITIQGVSIDSKLLADPVALHFKNSTDPNIRKIAFELKWIGRLQLDFSNGRSDFKAAQLSISILQEYFDQIMDTSEIVCSTPNLFFVRIEAKLLWMVVYGLIIVIIIMCGFLHKDRLFGCNKKEKQEVKLDSTEIPEDPNMPRNFT</sequence>
<evidence type="ECO:0000256" key="1">
    <source>
        <dbReference type="ARBA" id="ARBA00004141"/>
    </source>
</evidence>
<dbReference type="AlphaFoldDB" id="A0A2G5UWX8"/>
<dbReference type="InterPro" id="IPR004151">
    <property type="entry name" value="7TM_GPCR_serpentine_rcpt_Sre"/>
</dbReference>
<feature type="transmembrane region" description="Helical" evidence="6">
    <location>
        <begin position="25"/>
        <end position="50"/>
    </location>
</feature>
<gene>
    <name evidence="8" type="primary">Cnig_chr_II.g4555</name>
    <name evidence="8" type="ORF">B9Z55_004555</name>
</gene>
<keyword evidence="4 6" id="KW-1133">Transmembrane helix</keyword>
<comment type="similarity">
    <text evidence="2">Belongs to the nematode receptor-like protein sre family.</text>
</comment>
<dbReference type="Pfam" id="PF03125">
    <property type="entry name" value="Sre"/>
    <property type="match status" value="1"/>
</dbReference>
<dbReference type="PANTHER" id="PTHR22956:SF18">
    <property type="entry name" value="ANK_REP_REGION DOMAIN-CONTAINING PROTEIN-RELATED"/>
    <property type="match status" value="1"/>
</dbReference>
<dbReference type="Pfam" id="PF02206">
    <property type="entry name" value="WSN"/>
    <property type="match status" value="1"/>
</dbReference>
<comment type="caution">
    <text evidence="8">The sequence shown here is derived from an EMBL/GenBank/DDBJ whole genome shotgun (WGS) entry which is preliminary data.</text>
</comment>
<proteinExistence type="inferred from homology"/>
<comment type="subcellular location">
    <subcellularLocation>
        <location evidence="1">Membrane</location>
        <topology evidence="1">Multi-pass membrane protein</topology>
    </subcellularLocation>
</comment>
<evidence type="ECO:0000313" key="8">
    <source>
        <dbReference type="EMBL" id="PIC44055.1"/>
    </source>
</evidence>
<feature type="domain" description="Domain of unknown function WSN" evidence="7">
    <location>
        <begin position="299"/>
        <end position="369"/>
    </location>
</feature>
<dbReference type="PANTHER" id="PTHR22956">
    <property type="entry name" value="ANKYRIN REPEAT-CONTAINING PROTEIN F37A4.4-RELATED-RELATED"/>
    <property type="match status" value="1"/>
</dbReference>
<evidence type="ECO:0000256" key="2">
    <source>
        <dbReference type="ARBA" id="ARBA00006803"/>
    </source>
</evidence>
<dbReference type="InterPro" id="IPR053345">
    <property type="entry name" value="Ankyrin_repeat-containing"/>
</dbReference>
<dbReference type="GO" id="GO:0007606">
    <property type="term" value="P:sensory perception of chemical stimulus"/>
    <property type="evidence" value="ECO:0007669"/>
    <property type="project" value="InterPro"/>
</dbReference>
<protein>
    <recommendedName>
        <fullName evidence="7">Domain of unknown function WSN domain-containing protein</fullName>
    </recommendedName>
</protein>
<evidence type="ECO:0000313" key="9">
    <source>
        <dbReference type="Proteomes" id="UP000230233"/>
    </source>
</evidence>
<feature type="transmembrane region" description="Helical" evidence="6">
    <location>
        <begin position="254"/>
        <end position="275"/>
    </location>
</feature>
<evidence type="ECO:0000256" key="6">
    <source>
        <dbReference type="SAM" id="Phobius"/>
    </source>
</evidence>
<feature type="transmembrane region" description="Helical" evidence="6">
    <location>
        <begin position="168"/>
        <end position="189"/>
    </location>
</feature>
<feature type="transmembrane region" description="Helical" evidence="6">
    <location>
        <begin position="62"/>
        <end position="83"/>
    </location>
</feature>
<dbReference type="Proteomes" id="UP000230233">
    <property type="component" value="Chromosome II"/>
</dbReference>
<dbReference type="GO" id="GO:0016020">
    <property type="term" value="C:membrane"/>
    <property type="evidence" value="ECO:0007669"/>
    <property type="project" value="UniProtKB-SubCell"/>
</dbReference>
<feature type="transmembrane region" description="Helical" evidence="6">
    <location>
        <begin position="195"/>
        <end position="218"/>
    </location>
</feature>
<evidence type="ECO:0000259" key="7">
    <source>
        <dbReference type="SMART" id="SM00453"/>
    </source>
</evidence>
<dbReference type="SMART" id="SM00453">
    <property type="entry name" value="WSN"/>
    <property type="match status" value="1"/>
</dbReference>
<evidence type="ECO:0000256" key="4">
    <source>
        <dbReference type="ARBA" id="ARBA00022989"/>
    </source>
</evidence>
<dbReference type="EMBL" id="PDUG01000002">
    <property type="protein sequence ID" value="PIC44055.1"/>
    <property type="molecule type" value="Genomic_DNA"/>
</dbReference>
<feature type="transmembrane region" description="Helical" evidence="6">
    <location>
        <begin position="1061"/>
        <end position="1081"/>
    </location>
</feature>
<dbReference type="InterPro" id="IPR003125">
    <property type="entry name" value="WSN"/>
</dbReference>
<evidence type="ECO:0000256" key="5">
    <source>
        <dbReference type="ARBA" id="ARBA00023136"/>
    </source>
</evidence>
<organism evidence="8 9">
    <name type="scientific">Caenorhabditis nigoni</name>
    <dbReference type="NCBI Taxonomy" id="1611254"/>
    <lineage>
        <taxon>Eukaryota</taxon>
        <taxon>Metazoa</taxon>
        <taxon>Ecdysozoa</taxon>
        <taxon>Nematoda</taxon>
        <taxon>Chromadorea</taxon>
        <taxon>Rhabditida</taxon>
        <taxon>Rhabditina</taxon>
        <taxon>Rhabditomorpha</taxon>
        <taxon>Rhabditoidea</taxon>
        <taxon>Rhabditidae</taxon>
        <taxon>Peloderinae</taxon>
        <taxon>Caenorhabditis</taxon>
    </lineage>
</organism>
<evidence type="ECO:0000256" key="3">
    <source>
        <dbReference type="ARBA" id="ARBA00022692"/>
    </source>
</evidence>
<reference evidence="9" key="1">
    <citation type="submission" date="2017-10" db="EMBL/GenBank/DDBJ databases">
        <title>Rapid genome shrinkage in a self-fertile nematode reveals novel sperm competition proteins.</title>
        <authorList>
            <person name="Yin D."/>
            <person name="Schwarz E.M."/>
            <person name="Thomas C.G."/>
            <person name="Felde R.L."/>
            <person name="Korf I.F."/>
            <person name="Cutter A.D."/>
            <person name="Schartner C.M."/>
            <person name="Ralston E.J."/>
            <person name="Meyer B.J."/>
            <person name="Haag E.S."/>
        </authorList>
    </citation>
    <scope>NUCLEOTIDE SEQUENCE [LARGE SCALE GENOMIC DNA]</scope>
    <source>
        <strain evidence="9">JU1422</strain>
    </source>
</reference>
<accession>A0A2G5UWX8</accession>
<name>A0A2G5UWX8_9PELO</name>